<dbReference type="Proteomes" id="UP001496674">
    <property type="component" value="Chromosome"/>
</dbReference>
<protein>
    <submittedName>
        <fullName evidence="2">N-acetyltransferase</fullName>
    </submittedName>
</protein>
<dbReference type="Pfam" id="PF00583">
    <property type="entry name" value="Acetyltransf_1"/>
    <property type="match status" value="1"/>
</dbReference>
<dbReference type="EMBL" id="AP028055">
    <property type="protein sequence ID" value="BEH00487.1"/>
    <property type="molecule type" value="Genomic_DNA"/>
</dbReference>
<dbReference type="RefSeq" id="WP_353331872.1">
    <property type="nucleotide sequence ID" value="NZ_AP028055.1"/>
</dbReference>
<evidence type="ECO:0000313" key="2">
    <source>
        <dbReference type="EMBL" id="BEH00487.1"/>
    </source>
</evidence>
<proteinExistence type="predicted"/>
<name>A0ABN6ZFS6_9BACE</name>
<dbReference type="CDD" id="cd04301">
    <property type="entry name" value="NAT_SF"/>
    <property type="match status" value="1"/>
</dbReference>
<keyword evidence="3" id="KW-1185">Reference proteome</keyword>
<gene>
    <name evidence="2" type="ORF">BSYN_27510</name>
</gene>
<reference evidence="2 3" key="1">
    <citation type="submission" date="2023-04" db="EMBL/GenBank/DDBJ databases">
        <title>Draft genome sequence of acteroides sedimenti strain YN3PY1.</title>
        <authorList>
            <person name="Yoshida N."/>
        </authorList>
    </citation>
    <scope>NUCLEOTIDE SEQUENCE [LARGE SCALE GENOMIC DNA]</scope>
    <source>
        <strain evidence="2 3">YN3PY1</strain>
    </source>
</reference>
<dbReference type="Gene3D" id="3.40.630.30">
    <property type="match status" value="1"/>
</dbReference>
<evidence type="ECO:0000313" key="3">
    <source>
        <dbReference type="Proteomes" id="UP001496674"/>
    </source>
</evidence>
<dbReference type="InterPro" id="IPR016181">
    <property type="entry name" value="Acyl_CoA_acyltransferase"/>
</dbReference>
<accession>A0ABN6ZFS6</accession>
<dbReference type="InterPro" id="IPR000182">
    <property type="entry name" value="GNAT_dom"/>
</dbReference>
<dbReference type="PROSITE" id="PS51186">
    <property type="entry name" value="GNAT"/>
    <property type="match status" value="1"/>
</dbReference>
<evidence type="ECO:0000259" key="1">
    <source>
        <dbReference type="PROSITE" id="PS51186"/>
    </source>
</evidence>
<feature type="domain" description="N-acetyltransferase" evidence="1">
    <location>
        <begin position="5"/>
        <end position="153"/>
    </location>
</feature>
<organism evidence="2 3">
    <name type="scientific">Bacteroides sedimenti</name>
    <dbReference type="NCBI Taxonomy" id="2136147"/>
    <lineage>
        <taxon>Bacteria</taxon>
        <taxon>Pseudomonadati</taxon>
        <taxon>Bacteroidota</taxon>
        <taxon>Bacteroidia</taxon>
        <taxon>Bacteroidales</taxon>
        <taxon>Bacteroidaceae</taxon>
        <taxon>Bacteroides</taxon>
    </lineage>
</organism>
<sequence>MITIQRIHTSDKEYYRFAENLLADAFPVEERRELSLQRDYTDHNNRFHNNILLSNEEPVGFISYWDFDRFCYVEHFAIDPSLRSNGYGQKVLTSLKEKLQCPIVLEVELPEEEISIRRIGFYQRHGFQLWKEEYQQPPYRKGDGYLPMWLMADGDLNCEKDFEVVRDCIYKEVYNNATKLTKE</sequence>
<dbReference type="SUPFAM" id="SSF55729">
    <property type="entry name" value="Acyl-CoA N-acyltransferases (Nat)"/>
    <property type="match status" value="1"/>
</dbReference>